<reference evidence="2 3" key="1">
    <citation type="journal article" date="2024" name="bioRxiv">
        <title>A reference genome for Trichogramma kaykai: A tiny desert-dwelling parasitoid wasp with competing sex-ratio distorters.</title>
        <authorList>
            <person name="Culotta J."/>
            <person name="Lindsey A.R."/>
        </authorList>
    </citation>
    <scope>NUCLEOTIDE SEQUENCE [LARGE SCALE GENOMIC DNA]</scope>
    <source>
        <strain evidence="2 3">KSX58</strain>
    </source>
</reference>
<protein>
    <submittedName>
        <fullName evidence="2">Uncharacterized protein</fullName>
    </submittedName>
</protein>
<accession>A0ABD2WT39</accession>
<dbReference type="SMART" id="SM00718">
    <property type="entry name" value="DM4_12"/>
    <property type="match status" value="1"/>
</dbReference>
<feature type="compositionally biased region" description="Polar residues" evidence="1">
    <location>
        <begin position="198"/>
        <end position="212"/>
    </location>
</feature>
<sequence>MSRRNYWIQEPREYIMHSYYYPFVSQRIRKLPACLPACAEINEALVSATGEPVLLFPRSTLFQFVVAASTPIAQDKKGSLVLNTGFQFNYAMPWNLTQLGHPTPVVRARNARQVRQSQEPDSERLNLENVYLALENALEEHGWGDGRSCLLRSICEHAEAPIARSSMHDDDSSEHDVVEEIVHLLLTPSEELNDRESQWSGDNFTTTTTSSWPSEASTIVDYLEAEIAGRSREPGHCRDVYGSSCPESPLEIFTELRDADSTEQDGEL</sequence>
<gene>
    <name evidence="2" type="ORF">TKK_009970</name>
</gene>
<proteinExistence type="predicted"/>
<evidence type="ECO:0000313" key="2">
    <source>
        <dbReference type="EMBL" id="KAL3396100.1"/>
    </source>
</evidence>
<organism evidence="2 3">
    <name type="scientific">Trichogramma kaykai</name>
    <dbReference type="NCBI Taxonomy" id="54128"/>
    <lineage>
        <taxon>Eukaryota</taxon>
        <taxon>Metazoa</taxon>
        <taxon>Ecdysozoa</taxon>
        <taxon>Arthropoda</taxon>
        <taxon>Hexapoda</taxon>
        <taxon>Insecta</taxon>
        <taxon>Pterygota</taxon>
        <taxon>Neoptera</taxon>
        <taxon>Endopterygota</taxon>
        <taxon>Hymenoptera</taxon>
        <taxon>Apocrita</taxon>
        <taxon>Proctotrupomorpha</taxon>
        <taxon>Chalcidoidea</taxon>
        <taxon>Trichogrammatidae</taxon>
        <taxon>Trichogramma</taxon>
    </lineage>
</organism>
<evidence type="ECO:0000313" key="3">
    <source>
        <dbReference type="Proteomes" id="UP001627154"/>
    </source>
</evidence>
<dbReference type="Pfam" id="PF07841">
    <property type="entry name" value="DM4_12"/>
    <property type="match status" value="1"/>
</dbReference>
<dbReference type="Proteomes" id="UP001627154">
    <property type="component" value="Unassembled WGS sequence"/>
</dbReference>
<keyword evidence="3" id="KW-1185">Reference proteome</keyword>
<feature type="region of interest" description="Disordered" evidence="1">
    <location>
        <begin position="193"/>
        <end position="212"/>
    </location>
</feature>
<dbReference type="EMBL" id="JBJJXI010000074">
    <property type="protein sequence ID" value="KAL3396100.1"/>
    <property type="molecule type" value="Genomic_DNA"/>
</dbReference>
<dbReference type="InterPro" id="IPR006631">
    <property type="entry name" value="DM4_12"/>
</dbReference>
<dbReference type="AlphaFoldDB" id="A0ABD2WT39"/>
<comment type="caution">
    <text evidence="2">The sequence shown here is derived from an EMBL/GenBank/DDBJ whole genome shotgun (WGS) entry which is preliminary data.</text>
</comment>
<evidence type="ECO:0000256" key="1">
    <source>
        <dbReference type="SAM" id="MobiDB-lite"/>
    </source>
</evidence>
<name>A0ABD2WT39_9HYME</name>
<dbReference type="PANTHER" id="PTHR21398">
    <property type="entry name" value="AGAP007094-PA"/>
    <property type="match status" value="1"/>
</dbReference>
<dbReference type="PANTHER" id="PTHR21398:SF4">
    <property type="entry name" value="AGAP002980-PA"/>
    <property type="match status" value="1"/>
</dbReference>